<feature type="compositionally biased region" description="Low complexity" evidence="5">
    <location>
        <begin position="350"/>
        <end position="359"/>
    </location>
</feature>
<proteinExistence type="predicted"/>
<evidence type="ECO:0000256" key="2">
    <source>
        <dbReference type="ARBA" id="ARBA00022692"/>
    </source>
</evidence>
<evidence type="ECO:0000313" key="7">
    <source>
        <dbReference type="EMBL" id="SFN13158.1"/>
    </source>
</evidence>
<dbReference type="GO" id="GO:0005384">
    <property type="term" value="F:manganese ion transmembrane transporter activity"/>
    <property type="evidence" value="ECO:0007669"/>
    <property type="project" value="TreeGrafter"/>
</dbReference>
<feature type="region of interest" description="Disordered" evidence="5">
    <location>
        <begin position="344"/>
        <end position="370"/>
    </location>
</feature>
<name>A0A1I4WHK7_PSUAM</name>
<feature type="transmembrane region" description="Helical" evidence="6">
    <location>
        <begin position="286"/>
        <end position="311"/>
    </location>
</feature>
<evidence type="ECO:0000256" key="4">
    <source>
        <dbReference type="ARBA" id="ARBA00023136"/>
    </source>
</evidence>
<dbReference type="GO" id="GO:0034755">
    <property type="term" value="P:iron ion transmembrane transport"/>
    <property type="evidence" value="ECO:0007669"/>
    <property type="project" value="TreeGrafter"/>
</dbReference>
<comment type="subcellular location">
    <subcellularLocation>
        <location evidence="1">Membrane</location>
        <topology evidence="1">Multi-pass membrane protein</topology>
    </subcellularLocation>
</comment>
<evidence type="ECO:0000256" key="5">
    <source>
        <dbReference type="SAM" id="MobiDB-lite"/>
    </source>
</evidence>
<keyword evidence="2 6" id="KW-0812">Transmembrane</keyword>
<dbReference type="PANTHER" id="PTHR11706:SF3">
    <property type="entry name" value="METAL ION TRANSPORT PROTEIN"/>
    <property type="match status" value="1"/>
</dbReference>
<feature type="transmembrane region" description="Helical" evidence="6">
    <location>
        <begin position="195"/>
        <end position="218"/>
    </location>
</feature>
<feature type="transmembrane region" description="Helical" evidence="6">
    <location>
        <begin position="408"/>
        <end position="431"/>
    </location>
</feature>
<keyword evidence="3 6" id="KW-1133">Transmembrane helix</keyword>
<dbReference type="PANTHER" id="PTHR11706">
    <property type="entry name" value="SOLUTE CARRIER PROTEIN FAMILY 11 MEMBER"/>
    <property type="match status" value="1"/>
</dbReference>
<feature type="transmembrane region" description="Helical" evidence="6">
    <location>
        <begin position="92"/>
        <end position="117"/>
    </location>
</feature>
<sequence length="470" mass="49239">MASPGPQTEFLEPPTGARKIRSIGPGLVAAATGVGAGDLVATMVAGASFGTVLLWAAIAGTLVKLALGEAVGRWHLASGATMLDGWRRLGRWATVFFGVYIVIWGFVYGATAMSAVGLPMNALFGGLSVRWWGILAGIAGLVLVWLQRYALFEKVMTVLVAVMFVSVIGIAVLVGPDLGALAAGLVPRLPSGSTVYVLGLIGGVGGTITMSSYGYWLYAKGWKGPRWLSMMRLDNAVGYVLTGLFVVAMLVIGGTVLLGMEITDDDEGLLVLGDRLGEIHGEGIRILFLVGFLAASATSLIGVWNGVSLLFTDWVRAIRLPHGRATVIGPQDSVVAGEAPAVAASEGEAPDTGTPDTGAPDGGRGAGPGRADAYEAAAAERSWAFRGYLLWLTFPPMGLLFLDRPFALTLAYGVLGSFFMPFLAITLLLLLNTKLLPKEGRSGWLSNGVLVIASVLFTILLVTDVQSRLF</sequence>
<keyword evidence="8" id="KW-1185">Reference proteome</keyword>
<dbReference type="AlphaFoldDB" id="A0A1I4WHK7"/>
<organism evidence="7 8">
    <name type="scientific">Pseudonocardia ammonioxydans</name>
    <dbReference type="NCBI Taxonomy" id="260086"/>
    <lineage>
        <taxon>Bacteria</taxon>
        <taxon>Bacillati</taxon>
        <taxon>Actinomycetota</taxon>
        <taxon>Actinomycetes</taxon>
        <taxon>Pseudonocardiales</taxon>
        <taxon>Pseudonocardiaceae</taxon>
        <taxon>Pseudonocardia</taxon>
    </lineage>
</organism>
<dbReference type="Pfam" id="PF01566">
    <property type="entry name" value="Nramp"/>
    <property type="match status" value="1"/>
</dbReference>
<dbReference type="GO" id="GO:0005886">
    <property type="term" value="C:plasma membrane"/>
    <property type="evidence" value="ECO:0007669"/>
    <property type="project" value="TreeGrafter"/>
</dbReference>
<evidence type="ECO:0000256" key="6">
    <source>
        <dbReference type="SAM" id="Phobius"/>
    </source>
</evidence>
<accession>A0A1I4WHK7</accession>
<dbReference type="Proteomes" id="UP000199614">
    <property type="component" value="Unassembled WGS sequence"/>
</dbReference>
<evidence type="ECO:0000313" key="8">
    <source>
        <dbReference type="Proteomes" id="UP000199614"/>
    </source>
</evidence>
<dbReference type="NCBIfam" id="NF037982">
    <property type="entry name" value="Nramp_1"/>
    <property type="match status" value="2"/>
</dbReference>
<dbReference type="InterPro" id="IPR001046">
    <property type="entry name" value="NRAMP_fam"/>
</dbReference>
<feature type="transmembrane region" description="Helical" evidence="6">
    <location>
        <begin position="383"/>
        <end position="402"/>
    </location>
</feature>
<feature type="transmembrane region" description="Helical" evidence="6">
    <location>
        <begin position="52"/>
        <end position="71"/>
    </location>
</feature>
<feature type="transmembrane region" description="Helical" evidence="6">
    <location>
        <begin position="129"/>
        <end position="146"/>
    </location>
</feature>
<reference evidence="7 8" key="1">
    <citation type="submission" date="2016-10" db="EMBL/GenBank/DDBJ databases">
        <authorList>
            <person name="de Groot N.N."/>
        </authorList>
    </citation>
    <scope>NUCLEOTIDE SEQUENCE [LARGE SCALE GENOMIC DNA]</scope>
    <source>
        <strain evidence="7 8">CGMCC 4.1877</strain>
    </source>
</reference>
<feature type="transmembrane region" description="Helical" evidence="6">
    <location>
        <begin position="158"/>
        <end position="175"/>
    </location>
</feature>
<keyword evidence="4 6" id="KW-0472">Membrane</keyword>
<evidence type="ECO:0000256" key="3">
    <source>
        <dbReference type="ARBA" id="ARBA00022989"/>
    </source>
</evidence>
<dbReference type="GO" id="GO:0015086">
    <property type="term" value="F:cadmium ion transmembrane transporter activity"/>
    <property type="evidence" value="ECO:0007669"/>
    <property type="project" value="TreeGrafter"/>
</dbReference>
<dbReference type="RefSeq" id="WP_177238384.1">
    <property type="nucleotide sequence ID" value="NZ_FOUY01000008.1"/>
</dbReference>
<gene>
    <name evidence="7" type="ORF">SAMN05216207_1008143</name>
</gene>
<feature type="transmembrane region" description="Helical" evidence="6">
    <location>
        <begin position="239"/>
        <end position="260"/>
    </location>
</feature>
<dbReference type="EMBL" id="FOUY01000008">
    <property type="protein sequence ID" value="SFN13158.1"/>
    <property type="molecule type" value="Genomic_DNA"/>
</dbReference>
<evidence type="ECO:0000256" key="1">
    <source>
        <dbReference type="ARBA" id="ARBA00004141"/>
    </source>
</evidence>
<feature type="transmembrane region" description="Helical" evidence="6">
    <location>
        <begin position="443"/>
        <end position="462"/>
    </location>
</feature>
<protein>
    <submittedName>
        <fullName evidence="7">Mn2+ and Fe2+ transporters of the NRAMP family</fullName>
    </submittedName>
</protein>
<dbReference type="STRING" id="260086.SAMN05216207_1008143"/>